<dbReference type="Proteomes" id="UP001595926">
    <property type="component" value="Unassembled WGS sequence"/>
</dbReference>
<dbReference type="PROSITE" id="PS51819">
    <property type="entry name" value="VOC"/>
    <property type="match status" value="1"/>
</dbReference>
<dbReference type="SUPFAM" id="SSF54593">
    <property type="entry name" value="Glyoxalase/Bleomycin resistance protein/Dihydroxybiphenyl dioxygenase"/>
    <property type="match status" value="1"/>
</dbReference>
<dbReference type="InterPro" id="IPR037523">
    <property type="entry name" value="VOC_core"/>
</dbReference>
<keyword evidence="3" id="KW-1185">Reference proteome</keyword>
<dbReference type="InterPro" id="IPR051332">
    <property type="entry name" value="Fosfomycin_Res_Enzymes"/>
</dbReference>
<evidence type="ECO:0000313" key="3">
    <source>
        <dbReference type="Proteomes" id="UP001595926"/>
    </source>
</evidence>
<dbReference type="InterPro" id="IPR029068">
    <property type="entry name" value="Glyas_Bleomycin-R_OHBP_Dase"/>
</dbReference>
<dbReference type="EMBL" id="JBHSJH010000002">
    <property type="protein sequence ID" value="MFC4892452.1"/>
    <property type="molecule type" value="Genomic_DNA"/>
</dbReference>
<protein>
    <submittedName>
        <fullName evidence="2">VOC family protein</fullName>
    </submittedName>
</protein>
<accession>A0ABV9TBL8</accession>
<evidence type="ECO:0000259" key="1">
    <source>
        <dbReference type="PROSITE" id="PS51819"/>
    </source>
</evidence>
<evidence type="ECO:0000313" key="2">
    <source>
        <dbReference type="EMBL" id="MFC4892452.1"/>
    </source>
</evidence>
<dbReference type="InterPro" id="IPR004360">
    <property type="entry name" value="Glyas_Fos-R_dOase_dom"/>
</dbReference>
<gene>
    <name evidence="2" type="ORF">ACFPDQ_05250</name>
</gene>
<reference evidence="3" key="1">
    <citation type="journal article" date="2019" name="Int. J. Syst. Evol. Microbiol.">
        <title>The Global Catalogue of Microorganisms (GCM) 10K type strain sequencing project: providing services to taxonomists for standard genome sequencing and annotation.</title>
        <authorList>
            <consortium name="The Broad Institute Genomics Platform"/>
            <consortium name="The Broad Institute Genome Sequencing Center for Infectious Disease"/>
            <person name="Wu L."/>
            <person name="Ma J."/>
        </authorList>
    </citation>
    <scope>NUCLEOTIDE SEQUENCE [LARGE SCALE GENOMIC DNA]</scope>
    <source>
        <strain evidence="3">CGMCC 1.13718</strain>
    </source>
</reference>
<comment type="caution">
    <text evidence="2">The sequence shown here is derived from an EMBL/GenBank/DDBJ whole genome shotgun (WGS) entry which is preliminary data.</text>
</comment>
<name>A0ABV9TBL8_9GAMM</name>
<sequence>MKIEHIAIWVKNLETMKNFYCKYFNGKANDKYINHTKGFSSYFISFHSGARLEIMHSNKLNNLEFDSLKERFGFIHLAISTGSKNNVNELTQLLEKDGYSIMSHPRTTGDGYFESCVLDPENNQIEITI</sequence>
<dbReference type="PANTHER" id="PTHR36113">
    <property type="entry name" value="LYASE, PUTATIVE-RELATED-RELATED"/>
    <property type="match status" value="1"/>
</dbReference>
<dbReference type="PANTHER" id="PTHR36113:SF1">
    <property type="entry name" value="GLYOXALASE_BLEOMYCIN RESISTANCE PROTEIN_DIOXYGENASE"/>
    <property type="match status" value="1"/>
</dbReference>
<feature type="domain" description="VOC" evidence="1">
    <location>
        <begin position="2"/>
        <end position="129"/>
    </location>
</feature>
<organism evidence="2 3">
    <name type="scientific">Pseudofrancisella aestuarii</name>
    <dbReference type="NCBI Taxonomy" id="2670347"/>
    <lineage>
        <taxon>Bacteria</taxon>
        <taxon>Pseudomonadati</taxon>
        <taxon>Pseudomonadota</taxon>
        <taxon>Gammaproteobacteria</taxon>
        <taxon>Thiotrichales</taxon>
        <taxon>Francisellaceae</taxon>
        <taxon>Pseudofrancisella</taxon>
    </lineage>
</organism>
<dbReference type="Gene3D" id="3.10.180.10">
    <property type="entry name" value="2,3-Dihydroxybiphenyl 1,2-Dioxygenase, domain 1"/>
    <property type="match status" value="1"/>
</dbReference>
<dbReference type="Pfam" id="PF00903">
    <property type="entry name" value="Glyoxalase"/>
    <property type="match status" value="1"/>
</dbReference>
<proteinExistence type="predicted"/>
<dbReference type="RefSeq" id="WP_119329842.1">
    <property type="nucleotide sequence ID" value="NZ_JBHSJH010000002.1"/>
</dbReference>